<reference evidence="13 14" key="1">
    <citation type="submission" date="2014-07" db="EMBL/GenBank/DDBJ databases">
        <title>Complete Genome Sequence of Dyella japonica Strain A8 Isolated from Malaysian Tropical Soil.</title>
        <authorList>
            <person name="Hui R.K.H."/>
            <person name="Chen J.-W."/>
            <person name="Chan K.-G."/>
            <person name="Leung F.C.C."/>
        </authorList>
    </citation>
    <scope>NUCLEOTIDE SEQUENCE [LARGE SCALE GENOMIC DNA]</scope>
    <source>
        <strain evidence="13 14">A8</strain>
    </source>
</reference>
<dbReference type="InterPro" id="IPR005254">
    <property type="entry name" value="Heme_biosyn_assoc_TPR_pro"/>
</dbReference>
<dbReference type="InterPro" id="IPR010817">
    <property type="entry name" value="HemY_N"/>
</dbReference>
<keyword evidence="5" id="KW-0997">Cell inner membrane</keyword>
<evidence type="ECO:0000256" key="4">
    <source>
        <dbReference type="ARBA" id="ARBA00022475"/>
    </source>
</evidence>
<sequence>MKLWRWILVLVIVAALAAFGWHWVAEDPGYVLVQLRGWQAETTVVAAVVVLLLAWALLSAVWFAVRWPFGAFTRRHRRLSRKKMSDGLQALMEGRHGDAERDLHRASRLDALRGPALLAAAEAASRRGENNRALTTLDEAAQVAPRAARVLRARVLRREGRAVEAVNLLAADADAGNLTPGGWRELALAALASGDHRRARQALEPLQKSGALGARNFAVLEAQVLAASLRGASDAAALNTLWSQLPKAQRRIPAAIDAYARQAAAFGMMLPAMDEVESALRREWSPLLIETYGSLGAEDIEARLRRAESWLDGHPNDAALLLTLGRMCVRLNLWGKATQYLERSLALTPSSGAWEALGDVHAGQGDAALAQRCYRNALALARGEAIQPLPQGARSTRLDTRPIAVEERSEHGVPRLPE</sequence>
<accession>A0A075JWC4</accession>
<proteinExistence type="predicted"/>
<dbReference type="KEGG" id="dja:HY57_00460"/>
<protein>
    <submittedName>
        <fullName evidence="13">Heme biosynthesis protein HemY</fullName>
    </submittedName>
</protein>
<feature type="repeat" description="TPR" evidence="10">
    <location>
        <begin position="318"/>
        <end position="351"/>
    </location>
</feature>
<evidence type="ECO:0000256" key="2">
    <source>
        <dbReference type="ARBA" id="ARBA00004429"/>
    </source>
</evidence>
<dbReference type="GO" id="GO:0042168">
    <property type="term" value="P:heme metabolic process"/>
    <property type="evidence" value="ECO:0007669"/>
    <property type="project" value="InterPro"/>
</dbReference>
<evidence type="ECO:0000313" key="14">
    <source>
        <dbReference type="Proteomes" id="UP000027987"/>
    </source>
</evidence>
<dbReference type="EMBL" id="CP008884">
    <property type="protein sequence ID" value="AIF45840.1"/>
    <property type="molecule type" value="Genomic_DNA"/>
</dbReference>
<evidence type="ECO:0000256" key="1">
    <source>
        <dbReference type="ARBA" id="ARBA00002962"/>
    </source>
</evidence>
<feature type="transmembrane region" description="Helical" evidence="11">
    <location>
        <begin position="44"/>
        <end position="65"/>
    </location>
</feature>
<dbReference type="OrthoDB" id="7053339at2"/>
<gene>
    <name evidence="13" type="ORF">HY57_00460</name>
</gene>
<keyword evidence="4" id="KW-1003">Cell membrane</keyword>
<evidence type="ECO:0000256" key="8">
    <source>
        <dbReference type="ARBA" id="ARBA00023136"/>
    </source>
</evidence>
<dbReference type="InterPro" id="IPR019734">
    <property type="entry name" value="TPR_rpt"/>
</dbReference>
<evidence type="ECO:0000256" key="11">
    <source>
        <dbReference type="SAM" id="Phobius"/>
    </source>
</evidence>
<dbReference type="PATRIC" id="fig|1217721.7.peg.94"/>
<feature type="domain" description="HemY N-terminal" evidence="12">
    <location>
        <begin position="29"/>
        <end position="128"/>
    </location>
</feature>
<evidence type="ECO:0000313" key="13">
    <source>
        <dbReference type="EMBL" id="AIF45840.1"/>
    </source>
</evidence>
<evidence type="ECO:0000256" key="10">
    <source>
        <dbReference type="PROSITE-ProRule" id="PRU00339"/>
    </source>
</evidence>
<evidence type="ECO:0000256" key="6">
    <source>
        <dbReference type="ARBA" id="ARBA00022692"/>
    </source>
</evidence>
<keyword evidence="9" id="KW-0627">Porphyrin biosynthesis</keyword>
<comment type="pathway">
    <text evidence="3">Porphyrin-containing compound metabolism; protoheme biosynthesis.</text>
</comment>
<evidence type="ECO:0000256" key="5">
    <source>
        <dbReference type="ARBA" id="ARBA00022519"/>
    </source>
</evidence>
<evidence type="ECO:0000256" key="9">
    <source>
        <dbReference type="ARBA" id="ARBA00023244"/>
    </source>
</evidence>
<keyword evidence="14" id="KW-1185">Reference proteome</keyword>
<evidence type="ECO:0000256" key="7">
    <source>
        <dbReference type="ARBA" id="ARBA00022989"/>
    </source>
</evidence>
<name>A0A075JWC4_9GAMM</name>
<comment type="subcellular location">
    <subcellularLocation>
        <location evidence="2">Cell inner membrane</location>
        <topology evidence="2">Multi-pass membrane protein</topology>
    </subcellularLocation>
</comment>
<evidence type="ECO:0000256" key="3">
    <source>
        <dbReference type="ARBA" id="ARBA00004744"/>
    </source>
</evidence>
<dbReference type="GO" id="GO:0006779">
    <property type="term" value="P:porphyrin-containing compound biosynthetic process"/>
    <property type="evidence" value="ECO:0007669"/>
    <property type="project" value="UniProtKB-KW"/>
</dbReference>
<organism evidence="13 14">
    <name type="scientific">Dyella japonica A8</name>
    <dbReference type="NCBI Taxonomy" id="1217721"/>
    <lineage>
        <taxon>Bacteria</taxon>
        <taxon>Pseudomonadati</taxon>
        <taxon>Pseudomonadota</taxon>
        <taxon>Gammaproteobacteria</taxon>
        <taxon>Lysobacterales</taxon>
        <taxon>Rhodanobacteraceae</taxon>
        <taxon>Dyella</taxon>
    </lineage>
</organism>
<keyword evidence="10" id="KW-0802">TPR repeat</keyword>
<dbReference type="GO" id="GO:0005886">
    <property type="term" value="C:plasma membrane"/>
    <property type="evidence" value="ECO:0007669"/>
    <property type="project" value="UniProtKB-SubCell"/>
</dbReference>
<dbReference type="RefSeq" id="WP_019466138.1">
    <property type="nucleotide sequence ID" value="NZ_ALOY01000169.1"/>
</dbReference>
<dbReference type="AlphaFoldDB" id="A0A075JWC4"/>
<dbReference type="PROSITE" id="PS50005">
    <property type="entry name" value="TPR"/>
    <property type="match status" value="1"/>
</dbReference>
<evidence type="ECO:0000259" key="12">
    <source>
        <dbReference type="Pfam" id="PF07219"/>
    </source>
</evidence>
<dbReference type="NCBIfam" id="TIGR00540">
    <property type="entry name" value="TPR_hemY_coli"/>
    <property type="match status" value="1"/>
</dbReference>
<dbReference type="Proteomes" id="UP000027987">
    <property type="component" value="Chromosome"/>
</dbReference>
<dbReference type="HOGENOM" id="CLU_037501_2_1_6"/>
<dbReference type="UniPathway" id="UPA00252"/>
<comment type="function">
    <text evidence="1">Involved in a late step of protoheme IX synthesis.</text>
</comment>
<dbReference type="Gene3D" id="1.25.40.10">
    <property type="entry name" value="Tetratricopeptide repeat domain"/>
    <property type="match status" value="2"/>
</dbReference>
<keyword evidence="6 11" id="KW-0812">Transmembrane</keyword>
<dbReference type="Pfam" id="PF07219">
    <property type="entry name" value="HemY_N"/>
    <property type="match status" value="1"/>
</dbReference>
<keyword evidence="8 11" id="KW-0472">Membrane</keyword>
<dbReference type="SUPFAM" id="SSF48452">
    <property type="entry name" value="TPR-like"/>
    <property type="match status" value="1"/>
</dbReference>
<dbReference type="STRING" id="1217721.HY57_00460"/>
<dbReference type="InterPro" id="IPR011990">
    <property type="entry name" value="TPR-like_helical_dom_sf"/>
</dbReference>
<keyword evidence="7 11" id="KW-1133">Transmembrane helix</keyword>